<feature type="domain" description="Aldehyde dehydrogenase" evidence="4">
    <location>
        <begin position="16"/>
        <end position="473"/>
    </location>
</feature>
<evidence type="ECO:0000259" key="4">
    <source>
        <dbReference type="Pfam" id="PF00171"/>
    </source>
</evidence>
<dbReference type="GO" id="GO:0006210">
    <property type="term" value="P:thymine catabolic process"/>
    <property type="evidence" value="ECO:0007669"/>
    <property type="project" value="TreeGrafter"/>
</dbReference>
<dbReference type="CDD" id="cd07085">
    <property type="entry name" value="ALDH_F6_MMSDH"/>
    <property type="match status" value="1"/>
</dbReference>
<evidence type="ECO:0000313" key="6">
    <source>
        <dbReference type="Proteomes" id="UP000619260"/>
    </source>
</evidence>
<dbReference type="Gene3D" id="3.40.309.10">
    <property type="entry name" value="Aldehyde Dehydrogenase, Chain A, domain 2"/>
    <property type="match status" value="1"/>
</dbReference>
<dbReference type="NCBIfam" id="TIGR01722">
    <property type="entry name" value="MMSDH"/>
    <property type="match status" value="1"/>
</dbReference>
<dbReference type="PROSITE" id="PS00070">
    <property type="entry name" value="ALDEHYDE_DEHYDR_CYS"/>
    <property type="match status" value="1"/>
</dbReference>
<dbReference type="InterPro" id="IPR016163">
    <property type="entry name" value="Ald_DH_C"/>
</dbReference>
<keyword evidence="3" id="KW-0520">NAD</keyword>
<keyword evidence="2" id="KW-0560">Oxidoreductase</keyword>
<dbReference type="Proteomes" id="UP000619260">
    <property type="component" value="Unassembled WGS sequence"/>
</dbReference>
<organism evidence="5 6">
    <name type="scientific">Virgisporangium aliadipatigenens</name>
    <dbReference type="NCBI Taxonomy" id="741659"/>
    <lineage>
        <taxon>Bacteria</taxon>
        <taxon>Bacillati</taxon>
        <taxon>Actinomycetota</taxon>
        <taxon>Actinomycetes</taxon>
        <taxon>Micromonosporales</taxon>
        <taxon>Micromonosporaceae</taxon>
        <taxon>Virgisporangium</taxon>
    </lineage>
</organism>
<dbReference type="RefSeq" id="WP_203899914.1">
    <property type="nucleotide sequence ID" value="NZ_BOPF01000010.1"/>
</dbReference>
<dbReference type="EMBL" id="BOPF01000010">
    <property type="protein sequence ID" value="GIJ46379.1"/>
    <property type="molecule type" value="Genomic_DNA"/>
</dbReference>
<dbReference type="PANTHER" id="PTHR43866:SF4">
    <property type="entry name" value="MALONATE-SEMIALDEHYDE DEHYDROGENASE"/>
    <property type="match status" value="1"/>
</dbReference>
<dbReference type="InterPro" id="IPR010061">
    <property type="entry name" value="MeMal-semiAld_DH"/>
</dbReference>
<dbReference type="AlphaFoldDB" id="A0A8J3YJ72"/>
<dbReference type="InterPro" id="IPR015590">
    <property type="entry name" value="Aldehyde_DH_dom"/>
</dbReference>
<evidence type="ECO:0000256" key="1">
    <source>
        <dbReference type="ARBA" id="ARBA00013048"/>
    </source>
</evidence>
<comment type="caution">
    <text evidence="5">The sequence shown here is derived from an EMBL/GenBank/DDBJ whole genome shotgun (WGS) entry which is preliminary data.</text>
</comment>
<dbReference type="FunFam" id="3.40.605.10:FF:000003">
    <property type="entry name" value="Methylmalonate-semialdehyde dehydrogenase [acylating]"/>
    <property type="match status" value="1"/>
</dbReference>
<dbReference type="SUPFAM" id="SSF53720">
    <property type="entry name" value="ALDH-like"/>
    <property type="match status" value="1"/>
</dbReference>
<dbReference type="Pfam" id="PF00171">
    <property type="entry name" value="Aldedh"/>
    <property type="match status" value="1"/>
</dbReference>
<dbReference type="InterPro" id="IPR016162">
    <property type="entry name" value="Ald_DH_N"/>
</dbReference>
<dbReference type="GO" id="GO:0006574">
    <property type="term" value="P:L-valine catabolic process"/>
    <property type="evidence" value="ECO:0007669"/>
    <property type="project" value="TreeGrafter"/>
</dbReference>
<proteinExistence type="predicted"/>
<dbReference type="Gene3D" id="3.40.605.10">
    <property type="entry name" value="Aldehyde Dehydrogenase, Chain A, domain 1"/>
    <property type="match status" value="1"/>
</dbReference>
<dbReference type="GO" id="GO:0004491">
    <property type="term" value="F:methylmalonate-semialdehyde dehydrogenase (acylating, NAD) activity"/>
    <property type="evidence" value="ECO:0007669"/>
    <property type="project" value="UniProtKB-EC"/>
</dbReference>
<dbReference type="InterPro" id="IPR016160">
    <property type="entry name" value="Ald_DH_CS_CYS"/>
</dbReference>
<sequence length="493" mass="52013">MREVKHWIDGQAVSGKGTHRLPVWDPATGEQQAEVVAATASEVDSAVASCRKAFPAWRAASLSRRAEVMFRFRELVDANRKEIASLVSAEHGKTVADAGGELARGLENVEFACGAPHLLKGGYSEQAAGGVDVYSILQPLGVVAGITPFNFPAMVPMWMFCNALVAGNAFLLKPSEKDPSVSLLLADLLRQAGLPDGVFNVVQGGKEAVEAILAHPDIEAVSFVGSTPVARHIYEHGTRAGKRVQALGGAKNHMVVLPDADIPAAADAAVSAGYGSAGERCMAVSVVVAVGTAGDELVPAIAERIEKIRVGPASDPDAEMGPLITGEHRDRVAGYLDSSGADVVVDGRTADISGGPGFFLAPSLVDNVTPESPFYTDEIFGPVLSVVRVDTYDEALHLVNSNPFGNGTAIFTRDGGAARRFQYDAVCGMVGVNVPIPVPVAYYSFGGWKASLFGDLHMYGPEGLQFYTRTKVVTSRWPDPATSQVDLGFPKVR</sequence>
<evidence type="ECO:0000313" key="5">
    <source>
        <dbReference type="EMBL" id="GIJ46379.1"/>
    </source>
</evidence>
<evidence type="ECO:0000256" key="3">
    <source>
        <dbReference type="ARBA" id="ARBA00023027"/>
    </source>
</evidence>
<dbReference type="PANTHER" id="PTHR43866">
    <property type="entry name" value="MALONATE-SEMIALDEHYDE DEHYDROGENASE"/>
    <property type="match status" value="1"/>
</dbReference>
<dbReference type="InterPro" id="IPR016161">
    <property type="entry name" value="Ald_DH/histidinol_DH"/>
</dbReference>
<keyword evidence="6" id="KW-1185">Reference proteome</keyword>
<protein>
    <recommendedName>
        <fullName evidence="1">methylmalonate-semialdehyde dehydrogenase (CoA acylating)</fullName>
        <ecNumber evidence="1">1.2.1.27</ecNumber>
    </recommendedName>
</protein>
<accession>A0A8J3YJ72</accession>
<name>A0A8J3YJ72_9ACTN</name>
<dbReference type="EC" id="1.2.1.27" evidence="1"/>
<dbReference type="FunFam" id="3.40.309.10:FF:000002">
    <property type="entry name" value="Methylmalonate-semialdehyde dehydrogenase (Acylating)"/>
    <property type="match status" value="1"/>
</dbReference>
<gene>
    <name evidence="5" type="primary">mmsA</name>
    <name evidence="5" type="ORF">Val02_32650</name>
</gene>
<reference evidence="5" key="1">
    <citation type="submission" date="2021-01" db="EMBL/GenBank/DDBJ databases">
        <title>Whole genome shotgun sequence of Virgisporangium aliadipatigenens NBRC 105644.</title>
        <authorList>
            <person name="Komaki H."/>
            <person name="Tamura T."/>
        </authorList>
    </citation>
    <scope>NUCLEOTIDE SEQUENCE</scope>
    <source>
        <strain evidence="5">NBRC 105644</strain>
    </source>
</reference>
<evidence type="ECO:0000256" key="2">
    <source>
        <dbReference type="ARBA" id="ARBA00023002"/>
    </source>
</evidence>